<reference evidence="2 3" key="1">
    <citation type="submission" date="2020-08" db="EMBL/GenBank/DDBJ databases">
        <title>Genomic Encyclopedia of Type Strains, Phase IV (KMG-V): Genome sequencing to study the core and pangenomes of soil and plant-associated prokaryotes.</title>
        <authorList>
            <person name="Whitman W."/>
        </authorList>
    </citation>
    <scope>NUCLEOTIDE SEQUENCE [LARGE SCALE GENOMIC DNA]</scope>
    <source>
        <strain evidence="2 3">M8UP14</strain>
    </source>
</reference>
<sequence>MSIASDRAQIALQEKELVFPSFDNETAWALGNSLRALAETRKHPVVIDIRKFGDPDQQIFFTSLPGTTPDNARWVLRKSRIVARFHRSSYAAGLYLEEQGTTFAAKYSLPDEDYATHGGAFPITISGTGVIGAVTVSGLPQRQDHELVIEALCTHLNLDHATYKLP</sequence>
<dbReference type="PANTHER" id="PTHR28255">
    <property type="match status" value="1"/>
</dbReference>
<organism evidence="2 3">
    <name type="scientific">Granulicella aggregans</name>
    <dbReference type="NCBI Taxonomy" id="474949"/>
    <lineage>
        <taxon>Bacteria</taxon>
        <taxon>Pseudomonadati</taxon>
        <taxon>Acidobacteriota</taxon>
        <taxon>Terriglobia</taxon>
        <taxon>Terriglobales</taxon>
        <taxon>Acidobacteriaceae</taxon>
        <taxon>Granulicella</taxon>
    </lineage>
</organism>
<evidence type="ECO:0000313" key="3">
    <source>
        <dbReference type="Proteomes" id="UP000540989"/>
    </source>
</evidence>
<keyword evidence="3" id="KW-1185">Reference proteome</keyword>
<dbReference type="HAMAP" id="MF_00761">
    <property type="entry name" value="UPF0303"/>
    <property type="match status" value="1"/>
</dbReference>
<evidence type="ECO:0000313" key="2">
    <source>
        <dbReference type="EMBL" id="MBB5058224.1"/>
    </source>
</evidence>
<dbReference type="Proteomes" id="UP000540989">
    <property type="component" value="Unassembled WGS sequence"/>
</dbReference>
<dbReference type="Pfam" id="PF03928">
    <property type="entry name" value="HbpS-like"/>
    <property type="match status" value="1"/>
</dbReference>
<comment type="caution">
    <text evidence="2">The sequence shown here is derived from an EMBL/GenBank/DDBJ whole genome shotgun (WGS) entry which is preliminary data.</text>
</comment>
<dbReference type="PIRSF" id="PIRSF008757">
    <property type="entry name" value="UCP008757"/>
    <property type="match status" value="1"/>
</dbReference>
<dbReference type="PANTHER" id="PTHR28255:SF1">
    <property type="entry name" value="UPF0303 PROTEIN YBR137W"/>
    <property type="match status" value="1"/>
</dbReference>
<dbReference type="InterPro" id="IPR038084">
    <property type="entry name" value="PduO/GlcC-like_sf"/>
</dbReference>
<dbReference type="EMBL" id="JACHIP010000004">
    <property type="protein sequence ID" value="MBB5058224.1"/>
    <property type="molecule type" value="Genomic_DNA"/>
</dbReference>
<comment type="similarity">
    <text evidence="1">Belongs to the UPF0303 family.</text>
</comment>
<evidence type="ECO:0000256" key="1">
    <source>
        <dbReference type="HAMAP-Rule" id="MF_00761"/>
    </source>
</evidence>
<gene>
    <name evidence="2" type="ORF">HDF16_002938</name>
</gene>
<dbReference type="SUPFAM" id="SSF143744">
    <property type="entry name" value="GlcG-like"/>
    <property type="match status" value="1"/>
</dbReference>
<accession>A0A7W7ZE44</accession>
<dbReference type="Gene3D" id="3.30.450.150">
    <property type="entry name" value="Haem-degrading domain"/>
    <property type="match status" value="1"/>
</dbReference>
<protein>
    <recommendedName>
        <fullName evidence="1">UPF0303 protein HDF16_002938</fullName>
    </recommendedName>
</protein>
<dbReference type="AlphaFoldDB" id="A0A7W7ZE44"/>
<dbReference type="InterPro" id="IPR005624">
    <property type="entry name" value="PduO/GlcC-like"/>
</dbReference>
<dbReference type="RefSeq" id="WP_184217731.1">
    <property type="nucleotide sequence ID" value="NZ_JACHIP010000004.1"/>
</dbReference>
<proteinExistence type="inferred from homology"/>
<dbReference type="NCBIfam" id="NF002696">
    <property type="entry name" value="PRK02487.1-5"/>
    <property type="match status" value="1"/>
</dbReference>
<name>A0A7W7ZE44_9BACT</name>
<dbReference type="InterPro" id="IPR010371">
    <property type="entry name" value="YBR137W-like"/>
</dbReference>